<accession>A0A8S1CYE3</accession>
<organism evidence="6 7">
    <name type="scientific">Cloeon dipterum</name>
    <dbReference type="NCBI Taxonomy" id="197152"/>
    <lineage>
        <taxon>Eukaryota</taxon>
        <taxon>Metazoa</taxon>
        <taxon>Ecdysozoa</taxon>
        <taxon>Arthropoda</taxon>
        <taxon>Hexapoda</taxon>
        <taxon>Insecta</taxon>
        <taxon>Pterygota</taxon>
        <taxon>Palaeoptera</taxon>
        <taxon>Ephemeroptera</taxon>
        <taxon>Pisciforma</taxon>
        <taxon>Baetidae</taxon>
        <taxon>Cloeon</taxon>
    </lineage>
</organism>
<protein>
    <recommendedName>
        <fullName evidence="2">Peroxisomal biogenesis factor 3</fullName>
    </recommendedName>
    <alternativeName>
        <fullName evidence="5">Peroxisomal assembly protein PEX3</fullName>
    </alternativeName>
</protein>
<dbReference type="GO" id="GO:0005778">
    <property type="term" value="C:peroxisomal membrane"/>
    <property type="evidence" value="ECO:0007669"/>
    <property type="project" value="InterPro"/>
</dbReference>
<evidence type="ECO:0000256" key="2">
    <source>
        <dbReference type="ARBA" id="ARBA00014294"/>
    </source>
</evidence>
<dbReference type="AlphaFoldDB" id="A0A8S1CYE3"/>
<proteinExistence type="predicted"/>
<evidence type="ECO:0000256" key="1">
    <source>
        <dbReference type="ARBA" id="ARBA00011494"/>
    </source>
</evidence>
<dbReference type="Proteomes" id="UP000494165">
    <property type="component" value="Unassembled WGS sequence"/>
</dbReference>
<comment type="function">
    <text evidence="4">Involved in peroxisome biosynthesis and integrity. Assembles membrane vesicles before the matrix proteins are translocated. As a docking factor for PEX19, is necessary for the import of peroxisomal membrane proteins in the peroxisomes.</text>
</comment>
<dbReference type="EMBL" id="CADEPI010000127">
    <property type="protein sequence ID" value="CAB3376380.1"/>
    <property type="molecule type" value="Genomic_DNA"/>
</dbReference>
<gene>
    <name evidence="6" type="ORF">CLODIP_2_CD03703</name>
</gene>
<dbReference type="InterPro" id="IPR006966">
    <property type="entry name" value="Peroxin-3"/>
</dbReference>
<name>A0A8S1CYE3_9INSE</name>
<keyword evidence="7" id="KW-1185">Reference proteome</keyword>
<dbReference type="PANTHER" id="PTHR28080:SF1">
    <property type="entry name" value="PEROXISOMAL BIOGENESIS FACTOR 3"/>
    <property type="match status" value="1"/>
</dbReference>
<comment type="caution">
    <text evidence="6">The sequence shown here is derived from an EMBL/GenBank/DDBJ whole genome shotgun (WGS) entry which is preliminary data.</text>
</comment>
<comment type="subunit">
    <text evidence="1">Interacts with PEX19.</text>
</comment>
<dbReference type="PANTHER" id="PTHR28080">
    <property type="entry name" value="PEROXISOMAL BIOGENESIS FACTOR 3"/>
    <property type="match status" value="1"/>
</dbReference>
<evidence type="ECO:0000313" key="6">
    <source>
        <dbReference type="EMBL" id="CAB3376380.1"/>
    </source>
</evidence>
<dbReference type="GO" id="GO:0030674">
    <property type="term" value="F:protein-macromolecule adaptor activity"/>
    <property type="evidence" value="ECO:0007669"/>
    <property type="project" value="TreeGrafter"/>
</dbReference>
<keyword evidence="3" id="KW-0962">Peroxisome biogenesis</keyword>
<evidence type="ECO:0000313" key="7">
    <source>
        <dbReference type="Proteomes" id="UP000494165"/>
    </source>
</evidence>
<dbReference type="GO" id="GO:0045046">
    <property type="term" value="P:protein import into peroxisome membrane"/>
    <property type="evidence" value="ECO:0007669"/>
    <property type="project" value="TreeGrafter"/>
</dbReference>
<dbReference type="OrthoDB" id="45930at2759"/>
<reference evidence="6 7" key="1">
    <citation type="submission" date="2020-04" db="EMBL/GenBank/DDBJ databases">
        <authorList>
            <person name="Alioto T."/>
            <person name="Alioto T."/>
            <person name="Gomez Garrido J."/>
        </authorList>
    </citation>
    <scope>NUCLEOTIDE SEQUENCE [LARGE SCALE GENOMIC DNA]</scope>
</reference>
<evidence type="ECO:0000256" key="4">
    <source>
        <dbReference type="ARBA" id="ARBA00025338"/>
    </source>
</evidence>
<sequence length="331" mass="35753">MFRRVRSFVSRHPKKLAAVAVVAAGVVAWRYAKRRLIEWQEKESERLIESARRQAHFEATMRTADAAIEALGVSVAQRICQCLDTEDVIAQLDANRDKKGPEWREAWTQLKILVVSRAVALVYCESILTVLMRVHLAAVAGHTAQGAAIEEAHLAPCQNFASAGVTLICKAVLAAVKNSDDVAALSLGQKVSLEKLEQVLWSVQTLLAEEDPLQDLPSLAVSGPVTLETAEVAALQTEAAEILRSSEVWTVSSSCVSRGLAFTVDQVASAYVGQQASVPLAKVVPVLKKLPQRPNGHVTFLSVLLADEKLKSLAANVYEAFASQPAATQAE</sequence>
<evidence type="ECO:0000256" key="3">
    <source>
        <dbReference type="ARBA" id="ARBA00022593"/>
    </source>
</evidence>
<evidence type="ECO:0000256" key="5">
    <source>
        <dbReference type="ARBA" id="ARBA00029630"/>
    </source>
</evidence>